<reference evidence="5 6" key="1">
    <citation type="submission" date="2021-06" db="EMBL/GenBank/DDBJ databases">
        <title>Sphingomonas sp. XMGL2, whole genome shotgun sequencing project.</title>
        <authorList>
            <person name="Zhao G."/>
            <person name="Shen L."/>
        </authorList>
    </citation>
    <scope>NUCLEOTIDE SEQUENCE [LARGE SCALE GENOMIC DNA]</scope>
    <source>
        <strain evidence="5 6">XMGL2</strain>
    </source>
</reference>
<evidence type="ECO:0000259" key="4">
    <source>
        <dbReference type="Pfam" id="PF00326"/>
    </source>
</evidence>
<name>A0ABS6BDP5_9SPHN</name>
<dbReference type="InterPro" id="IPR011659">
    <property type="entry name" value="WD40"/>
</dbReference>
<dbReference type="PANTHER" id="PTHR42776:SF27">
    <property type="entry name" value="DIPEPTIDYL PEPTIDASE FAMILY MEMBER 6"/>
    <property type="match status" value="1"/>
</dbReference>
<proteinExistence type="predicted"/>
<evidence type="ECO:0000256" key="1">
    <source>
        <dbReference type="ARBA" id="ARBA00022801"/>
    </source>
</evidence>
<keyword evidence="1" id="KW-0378">Hydrolase</keyword>
<dbReference type="Pfam" id="PF07676">
    <property type="entry name" value="PD40"/>
    <property type="match status" value="2"/>
</dbReference>
<dbReference type="Proteomes" id="UP000776276">
    <property type="component" value="Unassembled WGS sequence"/>
</dbReference>
<dbReference type="InterPro" id="IPR002471">
    <property type="entry name" value="Pept_S9_AS"/>
</dbReference>
<keyword evidence="6" id="KW-1185">Reference proteome</keyword>
<dbReference type="RefSeq" id="WP_216318651.1">
    <property type="nucleotide sequence ID" value="NZ_JAHKRT010000001.1"/>
</dbReference>
<feature type="chain" id="PRO_5045128670" evidence="3">
    <location>
        <begin position="29"/>
        <end position="702"/>
    </location>
</feature>
<dbReference type="InterPro" id="IPR001375">
    <property type="entry name" value="Peptidase_S9_cat"/>
</dbReference>
<sequence length="702" mass="75024">MTRTGTSIALALLAGTWALPFAAPPAFAQVTLDNVLGAPLPGGLTASPADGRVAWVSNERGVRNILIAERAGDGWSTRKLTNFAKDNGYELDRIAWAAKGSVLLYTGGGSLEGGGPINPESLVTGPLSKEIFAQKPGEAARSFGAGEGPTASPVDGRFVFTRGGQLWIADVNASGPAVQLIRDRGNSGGPVWSPDGSKLAFLSRRREGHVLLGIYDFTSKQISWVSPSTDRDASPRWSPDGKRIAWIRTPPTASQLMYVFRGKREGTPWSIWVADVASGKSAPVWTADAGAGSVFQPVEDGTTLLWTANDRLVFPWEKTRWLRLYSIPAQGGQPVALTPDGSELFAAELDRARTGVIFSSNAADDDHRHLWEVAAAGGTPRPITRGASIEDMPVVGGDGALYALHATARNPMQPVLVSRDGAMKPVYAASDAASFPAKDLVEPQRVVFQSSDNMPVHGQLFMPPGKASGPRPAILFFHGGPPRQMLLGWHPMGPYARFYAMNQFLASQGYVVLSVNFRGGTGYGMDWREALDFAEAGASEVRDIAGAVAYLKGRGDIDPRRIGAYGMSYGGIMTALALSKLPGDFAAGVDMAGVHNWTSFLPYLTAPGAPPELARIATASSAISSAKDWRAPVLFIHGDDDRAVVFSQTVEMIGALNDAGGKVQVEQFVLPGEVHDFVLHSNWLKAYGRTQEFLQRKLMNAK</sequence>
<dbReference type="PROSITE" id="PS00708">
    <property type="entry name" value="PRO_ENDOPEP_SER"/>
    <property type="match status" value="1"/>
</dbReference>
<dbReference type="EMBL" id="JAHKRT010000001">
    <property type="protein sequence ID" value="MBU3076442.1"/>
    <property type="molecule type" value="Genomic_DNA"/>
</dbReference>
<keyword evidence="2" id="KW-0645">Protease</keyword>
<protein>
    <submittedName>
        <fullName evidence="5">Prolyl oligopeptidase family serine peptidase</fullName>
    </submittedName>
</protein>
<evidence type="ECO:0000256" key="2">
    <source>
        <dbReference type="ARBA" id="ARBA00022825"/>
    </source>
</evidence>
<evidence type="ECO:0000313" key="6">
    <source>
        <dbReference type="Proteomes" id="UP000776276"/>
    </source>
</evidence>
<keyword evidence="3" id="KW-0732">Signal</keyword>
<organism evidence="5 6">
    <name type="scientific">Sphingomonas quercus</name>
    <dbReference type="NCBI Taxonomy" id="2842451"/>
    <lineage>
        <taxon>Bacteria</taxon>
        <taxon>Pseudomonadati</taxon>
        <taxon>Pseudomonadota</taxon>
        <taxon>Alphaproteobacteria</taxon>
        <taxon>Sphingomonadales</taxon>
        <taxon>Sphingomonadaceae</taxon>
        <taxon>Sphingomonas</taxon>
    </lineage>
</organism>
<keyword evidence="2" id="KW-0720">Serine protease</keyword>
<dbReference type="Pfam" id="PF00326">
    <property type="entry name" value="Peptidase_S9"/>
    <property type="match status" value="1"/>
</dbReference>
<evidence type="ECO:0000256" key="3">
    <source>
        <dbReference type="SAM" id="SignalP"/>
    </source>
</evidence>
<gene>
    <name evidence="5" type="ORF">KOF26_01080</name>
</gene>
<dbReference type="PANTHER" id="PTHR42776">
    <property type="entry name" value="SERINE PEPTIDASE S9 FAMILY MEMBER"/>
    <property type="match status" value="1"/>
</dbReference>
<evidence type="ECO:0000313" key="5">
    <source>
        <dbReference type="EMBL" id="MBU3076442.1"/>
    </source>
</evidence>
<comment type="caution">
    <text evidence="5">The sequence shown here is derived from an EMBL/GenBank/DDBJ whole genome shotgun (WGS) entry which is preliminary data.</text>
</comment>
<feature type="domain" description="Peptidase S9 prolyl oligopeptidase catalytic" evidence="4">
    <location>
        <begin position="498"/>
        <end position="698"/>
    </location>
</feature>
<accession>A0ABS6BDP5</accession>
<feature type="signal peptide" evidence="3">
    <location>
        <begin position="1"/>
        <end position="28"/>
    </location>
</feature>